<keyword evidence="2" id="KW-1185">Reference proteome</keyword>
<sequence length="86" mass="9509">MLFFTAQTEGARILYSWKAFIRCLSLRLCNRHCFGGAAVTVALMVLDDVKGANFTSNHTKAQSLKLRFKFLIVFGYGECVGGNGRA</sequence>
<evidence type="ECO:0000313" key="2">
    <source>
        <dbReference type="Proteomes" id="UP001359559"/>
    </source>
</evidence>
<comment type="caution">
    <text evidence="1">The sequence shown here is derived from an EMBL/GenBank/DDBJ whole genome shotgun (WGS) entry which is preliminary data.</text>
</comment>
<gene>
    <name evidence="1" type="ORF">RJT34_30176</name>
</gene>
<organism evidence="1 2">
    <name type="scientific">Clitoria ternatea</name>
    <name type="common">Butterfly pea</name>
    <dbReference type="NCBI Taxonomy" id="43366"/>
    <lineage>
        <taxon>Eukaryota</taxon>
        <taxon>Viridiplantae</taxon>
        <taxon>Streptophyta</taxon>
        <taxon>Embryophyta</taxon>
        <taxon>Tracheophyta</taxon>
        <taxon>Spermatophyta</taxon>
        <taxon>Magnoliopsida</taxon>
        <taxon>eudicotyledons</taxon>
        <taxon>Gunneridae</taxon>
        <taxon>Pentapetalae</taxon>
        <taxon>rosids</taxon>
        <taxon>fabids</taxon>
        <taxon>Fabales</taxon>
        <taxon>Fabaceae</taxon>
        <taxon>Papilionoideae</taxon>
        <taxon>50 kb inversion clade</taxon>
        <taxon>NPAAA clade</taxon>
        <taxon>indigoferoid/millettioid clade</taxon>
        <taxon>Phaseoleae</taxon>
        <taxon>Clitoria</taxon>
    </lineage>
</organism>
<dbReference type="Proteomes" id="UP001359559">
    <property type="component" value="Unassembled WGS sequence"/>
</dbReference>
<dbReference type="AlphaFoldDB" id="A0AAN9I740"/>
<protein>
    <submittedName>
        <fullName evidence="1">Uncharacterized protein</fullName>
    </submittedName>
</protein>
<evidence type="ECO:0000313" key="1">
    <source>
        <dbReference type="EMBL" id="KAK7262601.1"/>
    </source>
</evidence>
<dbReference type="EMBL" id="JAYKXN010000008">
    <property type="protein sequence ID" value="KAK7262601.1"/>
    <property type="molecule type" value="Genomic_DNA"/>
</dbReference>
<accession>A0AAN9I740</accession>
<reference evidence="1 2" key="1">
    <citation type="submission" date="2024-01" db="EMBL/GenBank/DDBJ databases">
        <title>The genomes of 5 underutilized Papilionoideae crops provide insights into root nodulation and disease resistance.</title>
        <authorList>
            <person name="Yuan L."/>
        </authorList>
    </citation>
    <scope>NUCLEOTIDE SEQUENCE [LARGE SCALE GENOMIC DNA]</scope>
    <source>
        <strain evidence="1">LY-2023</strain>
        <tissue evidence="1">Leaf</tissue>
    </source>
</reference>
<name>A0AAN9I740_CLITE</name>
<proteinExistence type="predicted"/>